<feature type="non-terminal residue" evidence="1">
    <location>
        <position position="1"/>
    </location>
</feature>
<sequence>GDFHRLFSGDDPLLSTSLPTLNPRLNPNPNPQTYTPATHATLSQPGPLSILHLPTTTTSASLWTGNGEIWVSGRFTSLLNYDRRFFPRLRGTIHSGARLSSLTLLPHPFIPRELDLMRNSALSLADVRRAKELQGCTLVGGGEYKGKGSLELYGLSGEPRYTTLSSDSFAVRHRSTSYQNRQTASASKVLAVASHGSRIVYADGDGNVKWVERDGFTPVRQFNLETETASASSTSMSRSEREQHGNGGNGGESGTLFAPSTAGYDGDIVQKLLPTINRSALASDTSPPLHEDNLVIWTGDGKLSLVGFGRRGGTAFEGADGFGAEADGLGKGRGADEEKEEKEQRERRDYGERMRRALEAQARDVRVLRGLGLGGGSW</sequence>
<proteinExistence type="predicted"/>
<name>A0ACC3DWA6_9PEZI</name>
<dbReference type="EMBL" id="JAWDJW010000374">
    <property type="protein sequence ID" value="KAK3080857.1"/>
    <property type="molecule type" value="Genomic_DNA"/>
</dbReference>
<evidence type="ECO:0000313" key="2">
    <source>
        <dbReference type="Proteomes" id="UP001186974"/>
    </source>
</evidence>
<comment type="caution">
    <text evidence="1">The sequence shown here is derived from an EMBL/GenBank/DDBJ whole genome shotgun (WGS) entry which is preliminary data.</text>
</comment>
<evidence type="ECO:0000313" key="1">
    <source>
        <dbReference type="EMBL" id="KAK3080857.1"/>
    </source>
</evidence>
<reference evidence="1" key="1">
    <citation type="submission" date="2024-09" db="EMBL/GenBank/DDBJ databases">
        <title>Black Yeasts Isolated from many extreme environments.</title>
        <authorList>
            <person name="Coleine C."/>
            <person name="Stajich J.E."/>
            <person name="Selbmann L."/>
        </authorList>
    </citation>
    <scope>NUCLEOTIDE SEQUENCE</scope>
    <source>
        <strain evidence="1">CCFEE 5737</strain>
    </source>
</reference>
<gene>
    <name evidence="1" type="ORF">LTS18_012472</name>
</gene>
<accession>A0ACC3DWA6</accession>
<dbReference type="Proteomes" id="UP001186974">
    <property type="component" value="Unassembled WGS sequence"/>
</dbReference>
<keyword evidence="2" id="KW-1185">Reference proteome</keyword>
<protein>
    <submittedName>
        <fullName evidence="1">Uncharacterized protein</fullName>
    </submittedName>
</protein>
<organism evidence="1 2">
    <name type="scientific">Coniosporium uncinatum</name>
    <dbReference type="NCBI Taxonomy" id="93489"/>
    <lineage>
        <taxon>Eukaryota</taxon>
        <taxon>Fungi</taxon>
        <taxon>Dikarya</taxon>
        <taxon>Ascomycota</taxon>
        <taxon>Pezizomycotina</taxon>
        <taxon>Dothideomycetes</taxon>
        <taxon>Dothideomycetes incertae sedis</taxon>
        <taxon>Coniosporium</taxon>
    </lineage>
</organism>